<dbReference type="Proteomes" id="UP000177960">
    <property type="component" value="Unassembled WGS sequence"/>
</dbReference>
<keyword evidence="2" id="KW-0548">Nucleotidyltransferase</keyword>
<comment type="caution">
    <text evidence="5">The sequence shown here is derived from an EMBL/GenBank/DDBJ whole genome shotgun (WGS) entry which is preliminary data.</text>
</comment>
<keyword evidence="4" id="KW-0239">DNA-directed DNA polymerase</keyword>
<name>A0A1G1ZI10_9BACT</name>
<dbReference type="STRING" id="1798404.A3B92_01040"/>
<dbReference type="PANTHER" id="PTHR34388">
    <property type="entry name" value="DNA POLYMERASE III SUBUNIT DELTA"/>
    <property type="match status" value="1"/>
</dbReference>
<dbReference type="AlphaFoldDB" id="A0A1G1ZI10"/>
<dbReference type="GO" id="GO:0006261">
    <property type="term" value="P:DNA-templated DNA replication"/>
    <property type="evidence" value="ECO:0007669"/>
    <property type="project" value="TreeGrafter"/>
</dbReference>
<dbReference type="SUPFAM" id="SSF52540">
    <property type="entry name" value="P-loop containing nucleoside triphosphate hydrolases"/>
    <property type="match status" value="1"/>
</dbReference>
<dbReference type="GO" id="GO:0009360">
    <property type="term" value="C:DNA polymerase III complex"/>
    <property type="evidence" value="ECO:0007669"/>
    <property type="project" value="TreeGrafter"/>
</dbReference>
<gene>
    <name evidence="5" type="ORF">A3B92_01040</name>
</gene>
<keyword evidence="1" id="KW-0808">Transferase</keyword>
<evidence type="ECO:0000313" key="5">
    <source>
        <dbReference type="EMBL" id="OGY64115.1"/>
    </source>
</evidence>
<organism evidence="5 6">
    <name type="scientific">Candidatus Harrisonbacteria bacterium RIFCSPHIGHO2_02_FULL_42_16</name>
    <dbReference type="NCBI Taxonomy" id="1798404"/>
    <lineage>
        <taxon>Bacteria</taxon>
        <taxon>Candidatus Harrisoniibacteriota</taxon>
    </lineage>
</organism>
<evidence type="ECO:0000313" key="6">
    <source>
        <dbReference type="Proteomes" id="UP000177960"/>
    </source>
</evidence>
<dbReference type="PANTHER" id="PTHR34388:SF1">
    <property type="entry name" value="DNA POLYMERASE III SUBUNIT DELTA"/>
    <property type="match status" value="1"/>
</dbReference>
<dbReference type="Gene3D" id="1.10.8.60">
    <property type="match status" value="1"/>
</dbReference>
<evidence type="ECO:0000256" key="1">
    <source>
        <dbReference type="ARBA" id="ARBA00022679"/>
    </source>
</evidence>
<sequence length="268" mass="30653">MLIFLYGHDSYRRQEKLKEYLDRYKVKYSSFSCERFYIEEDGQFNALKEFAKSQSLFDSSRLGIIVGDLPEENKSERKELRQLLKDNLESKDLTLLLIWDKKPAADFSFLLKKPVVAEQFENLTGGEFSDFLQSEARKRGINLDKESQSLLAQVYNGDSWGLATELDKLSLFDERDITLSILKKHLQAAFSVNVFNEIRGLNYSRDFGERLGILEKLFSSGADSGKLFNLAAAFMNSPESKIKAADYDVAVKSGKLEYEEALISLVIE</sequence>
<reference evidence="5 6" key="1">
    <citation type="journal article" date="2016" name="Nat. Commun.">
        <title>Thousands of microbial genomes shed light on interconnected biogeochemical processes in an aquifer system.</title>
        <authorList>
            <person name="Anantharaman K."/>
            <person name="Brown C.T."/>
            <person name="Hug L.A."/>
            <person name="Sharon I."/>
            <person name="Castelle C.J."/>
            <person name="Probst A.J."/>
            <person name="Thomas B.C."/>
            <person name="Singh A."/>
            <person name="Wilkins M.J."/>
            <person name="Karaoz U."/>
            <person name="Brodie E.L."/>
            <person name="Williams K.H."/>
            <person name="Hubbard S.S."/>
            <person name="Banfield J.F."/>
        </authorList>
    </citation>
    <scope>NUCLEOTIDE SEQUENCE [LARGE SCALE GENOMIC DNA]</scope>
</reference>
<dbReference type="NCBIfam" id="TIGR01128">
    <property type="entry name" value="holA"/>
    <property type="match status" value="1"/>
</dbReference>
<dbReference type="EMBL" id="MHJG01000009">
    <property type="protein sequence ID" value="OGY64115.1"/>
    <property type="molecule type" value="Genomic_DNA"/>
</dbReference>
<evidence type="ECO:0000256" key="2">
    <source>
        <dbReference type="ARBA" id="ARBA00022695"/>
    </source>
</evidence>
<accession>A0A1G1ZI10</accession>
<proteinExistence type="predicted"/>
<evidence type="ECO:0000256" key="3">
    <source>
        <dbReference type="ARBA" id="ARBA00022705"/>
    </source>
</evidence>
<keyword evidence="3" id="KW-0235">DNA replication</keyword>
<dbReference type="GO" id="GO:0003677">
    <property type="term" value="F:DNA binding"/>
    <property type="evidence" value="ECO:0007669"/>
    <property type="project" value="InterPro"/>
</dbReference>
<evidence type="ECO:0000256" key="4">
    <source>
        <dbReference type="ARBA" id="ARBA00022932"/>
    </source>
</evidence>
<dbReference type="InterPro" id="IPR027417">
    <property type="entry name" value="P-loop_NTPase"/>
</dbReference>
<dbReference type="InterPro" id="IPR005790">
    <property type="entry name" value="DNA_polIII_delta"/>
</dbReference>
<protein>
    <submittedName>
        <fullName evidence="5">Uncharacterized protein</fullName>
    </submittedName>
</protein>
<dbReference type="GO" id="GO:0003887">
    <property type="term" value="F:DNA-directed DNA polymerase activity"/>
    <property type="evidence" value="ECO:0007669"/>
    <property type="project" value="UniProtKB-KW"/>
</dbReference>
<dbReference type="Gene3D" id="3.40.50.300">
    <property type="entry name" value="P-loop containing nucleotide triphosphate hydrolases"/>
    <property type="match status" value="1"/>
</dbReference>